<name>A0A2M9XBL7_9LEPT</name>
<keyword evidence="2" id="KW-0812">Transmembrane</keyword>
<keyword evidence="2" id="KW-1133">Transmembrane helix</keyword>
<dbReference type="Proteomes" id="UP000232196">
    <property type="component" value="Unassembled WGS sequence"/>
</dbReference>
<evidence type="ECO:0000256" key="2">
    <source>
        <dbReference type="SAM" id="Phobius"/>
    </source>
</evidence>
<evidence type="ECO:0000256" key="1">
    <source>
        <dbReference type="SAM" id="Coils"/>
    </source>
</evidence>
<feature type="coiled-coil region" evidence="1">
    <location>
        <begin position="62"/>
        <end position="120"/>
    </location>
</feature>
<dbReference type="EMBL" id="NPDN01000006">
    <property type="protein sequence ID" value="PJZ25054.1"/>
    <property type="molecule type" value="Genomic_DNA"/>
</dbReference>
<evidence type="ECO:0000313" key="4">
    <source>
        <dbReference type="Proteomes" id="UP000232196"/>
    </source>
</evidence>
<keyword evidence="3" id="KW-0282">Flagellum</keyword>
<dbReference type="InterPro" id="IPR058225">
    <property type="entry name" value="FlbB-like"/>
</dbReference>
<dbReference type="OrthoDB" id="344936at2"/>
<evidence type="ECO:0000313" key="3">
    <source>
        <dbReference type="EMBL" id="PJZ25054.1"/>
    </source>
</evidence>
<keyword evidence="2" id="KW-0472">Membrane</keyword>
<keyword evidence="1" id="KW-0175">Coiled coil</keyword>
<gene>
    <name evidence="3" type="ORF">CH357_12635</name>
</gene>
<sequence length="213" mass="24634">MASLTDKARAVYLVLLIFFLVLIGFFAFHYFQIIDAAEIFPFLRTEPGLVNADSESPSELEKLEFRKEMERLAKDRDEISQKEDELKKEKERLEAELEKIEELKRGLTSKENELKSSESERNSRGKLVKVMAEKVANMPPDNAVQMLTNWPDKDIIDVFIQMDKDAEQDGRQTITTYLLTLFPAERRANITNKWLSRSDVIKAPESNSESEEL</sequence>
<reference evidence="3 4" key="1">
    <citation type="submission" date="2017-07" db="EMBL/GenBank/DDBJ databases">
        <title>Leptospira spp. isolated from tropical soils.</title>
        <authorList>
            <person name="Thibeaux R."/>
            <person name="Iraola G."/>
            <person name="Ferres I."/>
            <person name="Bierque E."/>
            <person name="Girault D."/>
            <person name="Soupe-Gilbert M.-E."/>
            <person name="Picardeau M."/>
            <person name="Goarant C."/>
        </authorList>
    </citation>
    <scope>NUCLEOTIDE SEQUENCE [LARGE SCALE GENOMIC DNA]</scope>
    <source>
        <strain evidence="3 4">MCA1-C-A1</strain>
    </source>
</reference>
<accession>A0A2M9XBL7</accession>
<dbReference type="AlphaFoldDB" id="A0A2M9XBL7"/>
<keyword evidence="3" id="KW-0966">Cell projection</keyword>
<dbReference type="NCBIfam" id="NF047368">
    <property type="entry name" value="collar_FlbB"/>
    <property type="match status" value="1"/>
</dbReference>
<keyword evidence="3" id="KW-0969">Cilium</keyword>
<organism evidence="3 4">
    <name type="scientific">Leptospira hartskeerlii</name>
    <dbReference type="NCBI Taxonomy" id="2023177"/>
    <lineage>
        <taxon>Bacteria</taxon>
        <taxon>Pseudomonadati</taxon>
        <taxon>Spirochaetota</taxon>
        <taxon>Spirochaetia</taxon>
        <taxon>Leptospirales</taxon>
        <taxon>Leptospiraceae</taxon>
        <taxon>Leptospira</taxon>
    </lineage>
</organism>
<proteinExistence type="predicted"/>
<dbReference type="RefSeq" id="WP_100707131.1">
    <property type="nucleotide sequence ID" value="NZ_NPDL01000005.1"/>
</dbReference>
<keyword evidence="4" id="KW-1185">Reference proteome</keyword>
<comment type="caution">
    <text evidence="3">The sequence shown here is derived from an EMBL/GenBank/DDBJ whole genome shotgun (WGS) entry which is preliminary data.</text>
</comment>
<protein>
    <submittedName>
        <fullName evidence="3">Flagellar protein FlbB</fullName>
    </submittedName>
</protein>
<feature type="transmembrane region" description="Helical" evidence="2">
    <location>
        <begin position="12"/>
        <end position="31"/>
    </location>
</feature>